<evidence type="ECO:0000313" key="3">
    <source>
        <dbReference type="Proteomes" id="UP000001968"/>
    </source>
</evidence>
<keyword evidence="1" id="KW-1133">Transmembrane helix</keyword>
<dbReference type="KEGG" id="swo:Swol_2242"/>
<feature type="transmembrane region" description="Helical" evidence="1">
    <location>
        <begin position="238"/>
        <end position="258"/>
    </location>
</feature>
<feature type="transmembrane region" description="Helical" evidence="1">
    <location>
        <begin position="88"/>
        <end position="105"/>
    </location>
</feature>
<gene>
    <name evidence="2" type="ordered locus">Swol_2242</name>
</gene>
<evidence type="ECO:0000256" key="1">
    <source>
        <dbReference type="SAM" id="Phobius"/>
    </source>
</evidence>
<feature type="transmembrane region" description="Helical" evidence="1">
    <location>
        <begin position="126"/>
        <end position="154"/>
    </location>
</feature>
<dbReference type="HOGENOM" id="CLU_097947_0_0_9"/>
<accession>Q0AUS1</accession>
<keyword evidence="1" id="KW-0812">Transmembrane</keyword>
<dbReference type="RefSeq" id="WP_011641617.1">
    <property type="nucleotide sequence ID" value="NC_008346.1"/>
</dbReference>
<dbReference type="eggNOG" id="COG1277">
    <property type="taxonomic scope" value="Bacteria"/>
</dbReference>
<feature type="transmembrane region" description="Helical" evidence="1">
    <location>
        <begin position="166"/>
        <end position="189"/>
    </location>
</feature>
<reference evidence="3" key="1">
    <citation type="journal article" date="2010" name="Environ. Microbiol.">
        <title>The genome of Syntrophomonas wolfei: new insights into syntrophic metabolism and biohydrogen production.</title>
        <authorList>
            <person name="Sieber J.R."/>
            <person name="Sims D.R."/>
            <person name="Han C."/>
            <person name="Kim E."/>
            <person name="Lykidis A."/>
            <person name="Lapidus A.L."/>
            <person name="McDonnald E."/>
            <person name="Rohlin L."/>
            <person name="Culley D.E."/>
            <person name="Gunsalus R."/>
            <person name="McInerney M.J."/>
        </authorList>
    </citation>
    <scope>NUCLEOTIDE SEQUENCE [LARGE SCALE GENOMIC DNA]</scope>
    <source>
        <strain evidence="3">DSM 2245B / Goettingen</strain>
    </source>
</reference>
<feature type="transmembrane region" description="Helical" evidence="1">
    <location>
        <begin position="196"/>
        <end position="218"/>
    </location>
</feature>
<keyword evidence="3" id="KW-1185">Reference proteome</keyword>
<proteinExistence type="predicted"/>
<dbReference type="Proteomes" id="UP000001968">
    <property type="component" value="Chromosome"/>
</dbReference>
<keyword evidence="1" id="KW-0472">Membrane</keyword>
<name>Q0AUS1_SYNWW</name>
<dbReference type="OrthoDB" id="43593at2"/>
<organism evidence="2 3">
    <name type="scientific">Syntrophomonas wolfei subsp. wolfei (strain DSM 2245B / Goettingen)</name>
    <dbReference type="NCBI Taxonomy" id="335541"/>
    <lineage>
        <taxon>Bacteria</taxon>
        <taxon>Bacillati</taxon>
        <taxon>Bacillota</taxon>
        <taxon>Clostridia</taxon>
        <taxon>Eubacteriales</taxon>
        <taxon>Syntrophomonadaceae</taxon>
        <taxon>Syntrophomonas</taxon>
    </lineage>
</organism>
<sequence>MSLLIKELWDLRWRGTILLFLTLLTGYFVLSNYEWFKTVADIAQIEQGLKQAPFLNQLFDMETLNQQLLELFNNIDFYIWSQWFGKNLYQLILLAIIILTFPLFARETEQNTNYFLLSNRTRKQIFLSKILASFFSIFLIIAAGSILPVIIALFNEFNFSLEQALMYGLQLSISSLFLYSVVVFFSIIFNDVIKPVIASVIVFVALGLMGKISGMLYLNIYRYMTGVDIFFTSSIQTTAMIVILILALFILMGSWYIFKNKDF</sequence>
<protein>
    <submittedName>
        <fullName evidence="2">Putative ABC-2 type transport system permease protein</fullName>
    </submittedName>
</protein>
<dbReference type="STRING" id="335541.Swol_2242"/>
<evidence type="ECO:0000313" key="2">
    <source>
        <dbReference type="EMBL" id="ABI69533.1"/>
    </source>
</evidence>
<feature type="transmembrane region" description="Helical" evidence="1">
    <location>
        <begin position="12"/>
        <end position="30"/>
    </location>
</feature>
<dbReference type="EMBL" id="CP000448">
    <property type="protein sequence ID" value="ABI69533.1"/>
    <property type="molecule type" value="Genomic_DNA"/>
</dbReference>
<dbReference type="AlphaFoldDB" id="Q0AUS1"/>